<dbReference type="EMBL" id="QXGF01000949">
    <property type="protein sequence ID" value="KAE8934058.1"/>
    <property type="molecule type" value="Genomic_DNA"/>
</dbReference>
<comment type="caution">
    <text evidence="5">The sequence shown here is derived from an EMBL/GenBank/DDBJ whole genome shotgun (WGS) entry which is preliminary data.</text>
</comment>
<dbReference type="EMBL" id="QXFW01000920">
    <property type="protein sequence ID" value="KAE9000138.1"/>
    <property type="molecule type" value="Genomic_DNA"/>
</dbReference>
<evidence type="ECO:0000313" key="8">
    <source>
        <dbReference type="Proteomes" id="UP000429523"/>
    </source>
</evidence>
<evidence type="ECO:0000313" key="14">
    <source>
        <dbReference type="Proteomes" id="UP000460718"/>
    </source>
</evidence>
<gene>
    <name evidence="7" type="ORF">PF001_g9665</name>
    <name evidence="6" type="ORF">PF002_g18931</name>
    <name evidence="5" type="ORF">PF005_g15414</name>
    <name evidence="4" type="ORF">PF006_g14850</name>
    <name evidence="3" type="ORF">PF007_g22650</name>
    <name evidence="1" type="ORF">PF009_g15957</name>
    <name evidence="2" type="ORF">PF011_g14321</name>
</gene>
<dbReference type="EMBL" id="QXGE01000470">
    <property type="protein sequence ID" value="KAE9311569.1"/>
    <property type="molecule type" value="Genomic_DNA"/>
</dbReference>
<dbReference type="Proteomes" id="UP000440367">
    <property type="component" value="Unassembled WGS sequence"/>
</dbReference>
<evidence type="ECO:0000313" key="6">
    <source>
        <dbReference type="EMBL" id="KAE9210065.1"/>
    </source>
</evidence>
<evidence type="ECO:0000313" key="13">
    <source>
        <dbReference type="Proteomes" id="UP000441208"/>
    </source>
</evidence>
<accession>A0A6A3XL68</accession>
<evidence type="ECO:0000313" key="11">
    <source>
        <dbReference type="Proteomes" id="UP000440367"/>
    </source>
</evidence>
<evidence type="ECO:0000313" key="10">
    <source>
        <dbReference type="Proteomes" id="UP000437068"/>
    </source>
</evidence>
<evidence type="ECO:0000313" key="1">
    <source>
        <dbReference type="EMBL" id="KAE8934058.1"/>
    </source>
</evidence>
<protein>
    <submittedName>
        <fullName evidence="5">Uncharacterized protein</fullName>
    </submittedName>
</protein>
<evidence type="ECO:0000313" key="2">
    <source>
        <dbReference type="EMBL" id="KAE9000138.1"/>
    </source>
</evidence>
<evidence type="ECO:0000313" key="3">
    <source>
        <dbReference type="EMBL" id="KAE9081465.1"/>
    </source>
</evidence>
<dbReference type="Proteomes" id="UP000433483">
    <property type="component" value="Unassembled WGS sequence"/>
</dbReference>
<evidence type="ECO:0000313" key="9">
    <source>
        <dbReference type="Proteomes" id="UP000433483"/>
    </source>
</evidence>
<reference evidence="8 9" key="1">
    <citation type="submission" date="2018-08" db="EMBL/GenBank/DDBJ databases">
        <title>Genomic investigation of the strawberry pathogen Phytophthora fragariae indicates pathogenicity is determined by transcriptional variation in three key races.</title>
        <authorList>
            <person name="Adams T.M."/>
            <person name="Armitage A.D."/>
            <person name="Sobczyk M.K."/>
            <person name="Bates H.J."/>
            <person name="Dunwell J.M."/>
            <person name="Nellist C.F."/>
            <person name="Harrison R.J."/>
        </authorList>
    </citation>
    <scope>NUCLEOTIDE SEQUENCE [LARGE SCALE GENOMIC DNA]</scope>
    <source>
        <strain evidence="7 10">A4</strain>
        <strain evidence="6 11">BC-1</strain>
        <strain evidence="5 9">NOV-27</strain>
        <strain evidence="4 12">NOV-5</strain>
        <strain evidence="3 13">NOV-71</strain>
        <strain evidence="1 8">NOV-9</strain>
        <strain evidence="2 14">SCRP245</strain>
    </source>
</reference>
<dbReference type="EMBL" id="QXGB01000956">
    <property type="protein sequence ID" value="KAE9200286.1"/>
    <property type="molecule type" value="Genomic_DNA"/>
</dbReference>
<dbReference type="Proteomes" id="UP000429523">
    <property type="component" value="Unassembled WGS sequence"/>
</dbReference>
<evidence type="ECO:0000313" key="7">
    <source>
        <dbReference type="EMBL" id="KAE9311569.1"/>
    </source>
</evidence>
<dbReference type="Proteomes" id="UP000440732">
    <property type="component" value="Unassembled WGS sequence"/>
</dbReference>
<dbReference type="Proteomes" id="UP000460718">
    <property type="component" value="Unassembled WGS sequence"/>
</dbReference>
<dbReference type="EMBL" id="QXFZ01002046">
    <property type="protein sequence ID" value="KAE9081465.1"/>
    <property type="molecule type" value="Genomic_DNA"/>
</dbReference>
<name>A0A6A3XL68_9STRA</name>
<evidence type="ECO:0000313" key="4">
    <source>
        <dbReference type="EMBL" id="KAE9134375.1"/>
    </source>
</evidence>
<evidence type="ECO:0000313" key="5">
    <source>
        <dbReference type="EMBL" id="KAE9200286.1"/>
    </source>
</evidence>
<dbReference type="EMBL" id="QXGD01001274">
    <property type="protein sequence ID" value="KAE9210065.1"/>
    <property type="molecule type" value="Genomic_DNA"/>
</dbReference>
<proteinExistence type="predicted"/>
<organism evidence="5 9">
    <name type="scientific">Phytophthora fragariae</name>
    <dbReference type="NCBI Taxonomy" id="53985"/>
    <lineage>
        <taxon>Eukaryota</taxon>
        <taxon>Sar</taxon>
        <taxon>Stramenopiles</taxon>
        <taxon>Oomycota</taxon>
        <taxon>Peronosporomycetes</taxon>
        <taxon>Peronosporales</taxon>
        <taxon>Peronosporaceae</taxon>
        <taxon>Phytophthora</taxon>
    </lineage>
</organism>
<dbReference type="EMBL" id="QXGA01000950">
    <property type="protein sequence ID" value="KAE9134375.1"/>
    <property type="molecule type" value="Genomic_DNA"/>
</dbReference>
<keyword evidence="9" id="KW-1185">Reference proteome</keyword>
<dbReference type="AlphaFoldDB" id="A0A6A3XL68"/>
<dbReference type="Proteomes" id="UP000437068">
    <property type="component" value="Unassembled WGS sequence"/>
</dbReference>
<sequence>MVMASVSASPVSVLALTVLGLGCRRLVLVVFSLASSAPQQRRFYRKNGGGLLRRPKSKTGGVGGGLRRLTRLIDSDLKETDLFDRNSGNGEVVGNSWGFRD</sequence>
<evidence type="ECO:0000313" key="12">
    <source>
        <dbReference type="Proteomes" id="UP000440732"/>
    </source>
</evidence>
<dbReference type="Proteomes" id="UP000441208">
    <property type="component" value="Unassembled WGS sequence"/>
</dbReference>